<keyword evidence="6" id="KW-1185">Reference proteome</keyword>
<dbReference type="GO" id="GO:0006635">
    <property type="term" value="P:fatty acid beta-oxidation"/>
    <property type="evidence" value="ECO:0007669"/>
    <property type="project" value="TreeGrafter"/>
</dbReference>
<dbReference type="GO" id="GO:0005739">
    <property type="term" value="C:mitochondrion"/>
    <property type="evidence" value="ECO:0007669"/>
    <property type="project" value="TreeGrafter"/>
</dbReference>
<dbReference type="PANTHER" id="PTHR22589:SF16">
    <property type="entry name" value="CARNITINE O-PALMITOYLTRANSFERASE 2, MITOCHONDRIAL"/>
    <property type="match status" value="1"/>
</dbReference>
<feature type="non-terminal residue" evidence="5">
    <location>
        <position position="1"/>
    </location>
</feature>
<comment type="similarity">
    <text evidence="3">Belongs to the carnitine/choline acetyltransferase family.</text>
</comment>
<dbReference type="Proteomes" id="UP000054047">
    <property type="component" value="Unassembled WGS sequence"/>
</dbReference>
<organism evidence="5 6">
    <name type="scientific">Ancylostoma duodenale</name>
    <dbReference type="NCBI Taxonomy" id="51022"/>
    <lineage>
        <taxon>Eukaryota</taxon>
        <taxon>Metazoa</taxon>
        <taxon>Ecdysozoa</taxon>
        <taxon>Nematoda</taxon>
        <taxon>Chromadorea</taxon>
        <taxon>Rhabditida</taxon>
        <taxon>Rhabditina</taxon>
        <taxon>Rhabditomorpha</taxon>
        <taxon>Strongyloidea</taxon>
        <taxon>Ancylostomatidae</taxon>
        <taxon>Ancylostomatinae</taxon>
        <taxon>Ancylostoma</taxon>
    </lineage>
</organism>
<reference evidence="5 6" key="1">
    <citation type="submission" date="2013-12" db="EMBL/GenBank/DDBJ databases">
        <title>Draft genome of the parsitic nematode Ancylostoma duodenale.</title>
        <authorList>
            <person name="Mitreva M."/>
        </authorList>
    </citation>
    <scope>NUCLEOTIDE SEQUENCE [LARGE SCALE GENOMIC DNA]</scope>
    <source>
        <strain evidence="5 6">Zhejiang</strain>
    </source>
</reference>
<evidence type="ECO:0000256" key="3">
    <source>
        <dbReference type="RuleBase" id="RU003801"/>
    </source>
</evidence>
<dbReference type="InterPro" id="IPR039551">
    <property type="entry name" value="Cho/carn_acyl_trans"/>
</dbReference>
<feature type="active site" description="Proton acceptor" evidence="2">
    <location>
        <position position="109"/>
    </location>
</feature>
<dbReference type="EMBL" id="KN795891">
    <property type="protein sequence ID" value="KIH42312.1"/>
    <property type="molecule type" value="Genomic_DNA"/>
</dbReference>
<proteinExistence type="inferred from homology"/>
<dbReference type="GO" id="GO:0004095">
    <property type="term" value="F:carnitine O-palmitoyltransferase activity"/>
    <property type="evidence" value="ECO:0007669"/>
    <property type="project" value="TreeGrafter"/>
</dbReference>
<evidence type="ECO:0000259" key="4">
    <source>
        <dbReference type="Pfam" id="PF00755"/>
    </source>
</evidence>
<accession>A0A0C2BY95</accession>
<dbReference type="OrthoDB" id="240216at2759"/>
<dbReference type="Gene3D" id="3.30.559.70">
    <property type="entry name" value="Choline/Carnitine o-acyltransferase, domain 2"/>
    <property type="match status" value="1"/>
</dbReference>
<dbReference type="InterPro" id="IPR042231">
    <property type="entry name" value="Cho/carn_acyl_trans_2"/>
</dbReference>
<evidence type="ECO:0000313" key="6">
    <source>
        <dbReference type="Proteomes" id="UP000054047"/>
    </source>
</evidence>
<evidence type="ECO:0000256" key="2">
    <source>
        <dbReference type="PIRSR" id="PIRSR600542-1"/>
    </source>
</evidence>
<dbReference type="AlphaFoldDB" id="A0A0C2BY95"/>
<dbReference type="InterPro" id="IPR000542">
    <property type="entry name" value="Carn_acyl_trans"/>
</dbReference>
<dbReference type="PROSITE" id="PS00440">
    <property type="entry name" value="ACYLTRANSF_C_2"/>
    <property type="match status" value="1"/>
</dbReference>
<evidence type="ECO:0000313" key="5">
    <source>
        <dbReference type="EMBL" id="KIH42312.1"/>
    </source>
</evidence>
<dbReference type="SUPFAM" id="SSF52777">
    <property type="entry name" value="CoA-dependent acyltransferases"/>
    <property type="match status" value="1"/>
</dbReference>
<protein>
    <recommendedName>
        <fullName evidence="4">Choline/carnitine acyltransferase domain-containing protein</fullName>
    </recommendedName>
</protein>
<dbReference type="PANTHER" id="PTHR22589">
    <property type="entry name" value="CARNITINE O-ACYLTRANSFERASE"/>
    <property type="match status" value="1"/>
</dbReference>
<sequence length="129" mass="14557">DPTQKHFMVLYRGRVFSVDIFDSKGALTSLDRDSWASAREELLEAGNAEKLRLIDGALFTLCLDDLKSEDPSRLIQSLLIGDSATNRWFDKSFQLIVDGNGQATINFEHSWGDGVAVLRLMEESYKWVS</sequence>
<name>A0A0C2BY95_9BILA</name>
<dbReference type="Pfam" id="PF00755">
    <property type="entry name" value="Carn_acyltransf"/>
    <property type="match status" value="1"/>
</dbReference>
<feature type="domain" description="Choline/carnitine acyltransferase" evidence="4">
    <location>
        <begin position="25"/>
        <end position="126"/>
    </location>
</feature>
<keyword evidence="1 3" id="KW-0012">Acyltransferase</keyword>
<keyword evidence="3" id="KW-0808">Transferase</keyword>
<evidence type="ECO:0000256" key="1">
    <source>
        <dbReference type="ARBA" id="ARBA00023315"/>
    </source>
</evidence>
<gene>
    <name evidence="5" type="ORF">ANCDUO_27705</name>
</gene>